<name>A0ACC2KYM9_PERAE</name>
<comment type="caution">
    <text evidence="1">The sequence shown here is derived from an EMBL/GenBank/DDBJ whole genome shotgun (WGS) entry which is preliminary data.</text>
</comment>
<evidence type="ECO:0000313" key="2">
    <source>
        <dbReference type="Proteomes" id="UP001234297"/>
    </source>
</evidence>
<dbReference type="EMBL" id="CM056814">
    <property type="protein sequence ID" value="KAJ8625888.1"/>
    <property type="molecule type" value="Genomic_DNA"/>
</dbReference>
<gene>
    <name evidence="1" type="ORF">MRB53_019195</name>
</gene>
<accession>A0ACC2KYM9</accession>
<sequence length="224" mass="26080">MASSSSVKTTISNAKFEVEKFDSTNNFGMWQCEVRGVLSQQELEIALEDKPSDLKNEEWKKINHQAYSTIRLCLAKDQKHSVMRETSAKELWHKLEEKYMTKSLENRIYLKKKLFRFKYRQGISMTEHLDDFNKIIADLMNIDEKINDEDKALLLLNSLPDSYDHFTHTLINGKTEVKYDVVSATLMNNEYRKKDKKAHKDSSSDALTVRGKSDDKKSGKKILF</sequence>
<reference evidence="1 2" key="1">
    <citation type="journal article" date="2022" name="Hortic Res">
        <title>A haplotype resolved chromosomal level avocado genome allows analysis of novel avocado genes.</title>
        <authorList>
            <person name="Nath O."/>
            <person name="Fletcher S.J."/>
            <person name="Hayward A."/>
            <person name="Shaw L.M."/>
            <person name="Masouleh A.K."/>
            <person name="Furtado A."/>
            <person name="Henry R.J."/>
            <person name="Mitter N."/>
        </authorList>
    </citation>
    <scope>NUCLEOTIDE SEQUENCE [LARGE SCALE GENOMIC DNA]</scope>
    <source>
        <strain evidence="2">cv. Hass</strain>
    </source>
</reference>
<organism evidence="1 2">
    <name type="scientific">Persea americana</name>
    <name type="common">Avocado</name>
    <dbReference type="NCBI Taxonomy" id="3435"/>
    <lineage>
        <taxon>Eukaryota</taxon>
        <taxon>Viridiplantae</taxon>
        <taxon>Streptophyta</taxon>
        <taxon>Embryophyta</taxon>
        <taxon>Tracheophyta</taxon>
        <taxon>Spermatophyta</taxon>
        <taxon>Magnoliopsida</taxon>
        <taxon>Magnoliidae</taxon>
        <taxon>Laurales</taxon>
        <taxon>Lauraceae</taxon>
        <taxon>Persea</taxon>
    </lineage>
</organism>
<evidence type="ECO:0000313" key="1">
    <source>
        <dbReference type="EMBL" id="KAJ8625888.1"/>
    </source>
</evidence>
<keyword evidence="2" id="KW-1185">Reference proteome</keyword>
<protein>
    <submittedName>
        <fullName evidence="1">Uncharacterized protein</fullName>
    </submittedName>
</protein>
<dbReference type="Proteomes" id="UP001234297">
    <property type="component" value="Chromosome 6"/>
</dbReference>
<proteinExistence type="predicted"/>